<dbReference type="Pfam" id="PF09084">
    <property type="entry name" value="NMT1"/>
    <property type="match status" value="1"/>
</dbReference>
<dbReference type="GO" id="GO:0046872">
    <property type="term" value="F:metal ion binding"/>
    <property type="evidence" value="ECO:0007669"/>
    <property type="project" value="UniProtKB-KW"/>
</dbReference>
<reference evidence="14" key="2">
    <citation type="submission" date="2020-09" db="EMBL/GenBank/DDBJ databases">
        <authorList>
            <person name="Sun Q."/>
            <person name="Zhou Y."/>
        </authorList>
    </citation>
    <scope>NUCLEOTIDE SEQUENCE</scope>
    <source>
        <strain evidence="14">CGMCC 1.15322</strain>
    </source>
</reference>
<evidence type="ECO:0000256" key="3">
    <source>
        <dbReference type="ARBA" id="ARBA00009406"/>
    </source>
</evidence>
<organism evidence="14 15">
    <name type="scientific">Polaromonas eurypsychrophila</name>
    <dbReference type="NCBI Taxonomy" id="1614635"/>
    <lineage>
        <taxon>Bacteria</taxon>
        <taxon>Pseudomonadati</taxon>
        <taxon>Pseudomonadota</taxon>
        <taxon>Betaproteobacteria</taxon>
        <taxon>Burkholderiales</taxon>
        <taxon>Comamonadaceae</taxon>
        <taxon>Polaromonas</taxon>
    </lineage>
</organism>
<evidence type="ECO:0000256" key="6">
    <source>
        <dbReference type="ARBA" id="ARBA00022723"/>
    </source>
</evidence>
<dbReference type="GO" id="GO:0016740">
    <property type="term" value="F:transferase activity"/>
    <property type="evidence" value="ECO:0007669"/>
    <property type="project" value="UniProtKB-KW"/>
</dbReference>
<evidence type="ECO:0000256" key="7">
    <source>
        <dbReference type="ARBA" id="ARBA00022898"/>
    </source>
</evidence>
<protein>
    <recommendedName>
        <fullName evidence="10">Thiamine pyrimidine synthase</fullName>
    </recommendedName>
</protein>
<evidence type="ECO:0000256" key="1">
    <source>
        <dbReference type="ARBA" id="ARBA00003469"/>
    </source>
</evidence>
<dbReference type="InterPro" id="IPR027939">
    <property type="entry name" value="NMT1/THI5"/>
</dbReference>
<reference evidence="14" key="1">
    <citation type="journal article" date="2014" name="Int. J. Syst. Evol. Microbiol.">
        <title>Complete genome sequence of Corynebacterium casei LMG S-19264T (=DSM 44701T), isolated from a smear-ripened cheese.</title>
        <authorList>
            <consortium name="US DOE Joint Genome Institute (JGI-PGF)"/>
            <person name="Walter F."/>
            <person name="Albersmeier A."/>
            <person name="Kalinowski J."/>
            <person name="Ruckert C."/>
        </authorList>
    </citation>
    <scope>NUCLEOTIDE SEQUENCE</scope>
    <source>
        <strain evidence="14">CGMCC 1.15322</strain>
    </source>
</reference>
<comment type="function">
    <text evidence="1">Responsible for the formation of the pyrimidine heterocycle in the thiamine biosynthesis pathway. Catalyzes the formation of hydroxymethylpyrimidine phosphate (HMP-P) from histidine and pyridoxal phosphate (PLP). The protein uses PLP and the active site histidine to form HMP-P, generating an inactive enzyme. The enzyme can only undergo a single turnover, which suggests it is a suicide enzyme.</text>
</comment>
<keyword evidence="9" id="KW-0408">Iron</keyword>
<feature type="transmembrane region" description="Helical" evidence="12">
    <location>
        <begin position="20"/>
        <end position="40"/>
    </location>
</feature>
<dbReference type="PANTHER" id="PTHR31528:SF1">
    <property type="entry name" value="4-AMINO-5-HYDROXYMETHYL-2-METHYLPYRIMIDINE PHOSPHATE SYNTHASE THI11-RELATED"/>
    <property type="match status" value="1"/>
</dbReference>
<evidence type="ECO:0000313" key="14">
    <source>
        <dbReference type="EMBL" id="GGB12186.1"/>
    </source>
</evidence>
<proteinExistence type="inferred from homology"/>
<evidence type="ECO:0000256" key="4">
    <source>
        <dbReference type="ARBA" id="ARBA00011738"/>
    </source>
</evidence>
<evidence type="ECO:0000313" key="15">
    <source>
        <dbReference type="Proteomes" id="UP000620596"/>
    </source>
</evidence>
<dbReference type="RefSeq" id="WP_188709934.1">
    <property type="nucleotide sequence ID" value="NZ_BMIG01000018.1"/>
</dbReference>
<keyword evidence="12" id="KW-0812">Transmembrane</keyword>
<evidence type="ECO:0000256" key="8">
    <source>
        <dbReference type="ARBA" id="ARBA00022977"/>
    </source>
</evidence>
<evidence type="ECO:0000256" key="11">
    <source>
        <dbReference type="ARBA" id="ARBA00048179"/>
    </source>
</evidence>
<gene>
    <name evidence="14" type="ORF">GCM10011496_36370</name>
</gene>
<evidence type="ECO:0000259" key="13">
    <source>
        <dbReference type="Pfam" id="PF09084"/>
    </source>
</evidence>
<feature type="domain" description="SsuA/THI5-like" evidence="13">
    <location>
        <begin position="59"/>
        <end position="140"/>
    </location>
</feature>
<dbReference type="AlphaFoldDB" id="A0A916SSX2"/>
<keyword evidence="8" id="KW-0784">Thiamine biosynthesis</keyword>
<comment type="catalytic activity">
    <reaction evidence="11">
        <text>N(6)-(pyridoxal phosphate)-L-lysyl-[4-amino-5-hydroxymethyl-2-methylpyrimidine phosphate synthase] + L-histidyl-[4-amino-5-hydroxymethyl-2-methylpyrimidine phosphate synthase] + 2 Fe(3+) + 4 H2O = L-lysyl-[4-amino-5-hydroxymethyl-2-methylpyrimidine phosphate synthase] + (2S)-2-amino-5-hydroxy-4-oxopentanoyl-[4-amino-5-hydroxymethyl-2-methylpyrimidine phosphate synthase] + 4-amino-2-methyl-5-(phosphooxymethyl)pyrimidine + 3-oxopropanoate + 2 Fe(2+) + 2 H(+)</text>
        <dbReference type="Rhea" id="RHEA:65756"/>
        <dbReference type="Rhea" id="RHEA-COMP:16892"/>
        <dbReference type="Rhea" id="RHEA-COMP:16893"/>
        <dbReference type="Rhea" id="RHEA-COMP:16894"/>
        <dbReference type="Rhea" id="RHEA-COMP:16895"/>
        <dbReference type="ChEBI" id="CHEBI:15377"/>
        <dbReference type="ChEBI" id="CHEBI:15378"/>
        <dbReference type="ChEBI" id="CHEBI:29033"/>
        <dbReference type="ChEBI" id="CHEBI:29034"/>
        <dbReference type="ChEBI" id="CHEBI:29969"/>
        <dbReference type="ChEBI" id="CHEBI:29979"/>
        <dbReference type="ChEBI" id="CHEBI:33190"/>
        <dbReference type="ChEBI" id="CHEBI:58354"/>
        <dbReference type="ChEBI" id="CHEBI:143915"/>
        <dbReference type="ChEBI" id="CHEBI:157692"/>
    </reaction>
    <physiologicalReaction direction="left-to-right" evidence="11">
        <dbReference type="Rhea" id="RHEA:65757"/>
    </physiologicalReaction>
</comment>
<dbReference type="PANTHER" id="PTHR31528">
    <property type="entry name" value="4-AMINO-5-HYDROXYMETHYL-2-METHYLPYRIMIDINE PHOSPHATE SYNTHASE THI11-RELATED"/>
    <property type="match status" value="1"/>
</dbReference>
<dbReference type="GO" id="GO:0009228">
    <property type="term" value="P:thiamine biosynthetic process"/>
    <property type="evidence" value="ECO:0007669"/>
    <property type="project" value="UniProtKB-KW"/>
</dbReference>
<evidence type="ECO:0000256" key="9">
    <source>
        <dbReference type="ARBA" id="ARBA00023004"/>
    </source>
</evidence>
<keyword evidence="12" id="KW-1133">Transmembrane helix</keyword>
<name>A0A916SSX2_9BURK</name>
<accession>A0A916SSX2</accession>
<keyword evidence="15" id="KW-1185">Reference proteome</keyword>
<dbReference type="Proteomes" id="UP000620596">
    <property type="component" value="Unassembled WGS sequence"/>
</dbReference>
<sequence>MHGSHSSLPSWVISGGWHTVGTISLAALVLWTGATGPALAKEGTRQPERVTLQLKWRHQFQFAGYYAAQAKGFYRDEGLEVTIREGGPDRPPVTTVLSGQAQYSIGDSDLVTSRINGQPIVALAAIFQHSPYVILSRQDRKYPCAQ</sequence>
<comment type="subunit">
    <text evidence="4">Homodimer.</text>
</comment>
<dbReference type="InterPro" id="IPR015168">
    <property type="entry name" value="SsuA/THI5"/>
</dbReference>
<comment type="caution">
    <text evidence="14">The sequence shown here is derived from an EMBL/GenBank/DDBJ whole genome shotgun (WGS) entry which is preliminary data.</text>
</comment>
<keyword evidence="12" id="KW-0472">Membrane</keyword>
<evidence type="ECO:0000256" key="10">
    <source>
        <dbReference type="ARBA" id="ARBA00033171"/>
    </source>
</evidence>
<dbReference type="Gene3D" id="3.40.190.10">
    <property type="entry name" value="Periplasmic binding protein-like II"/>
    <property type="match status" value="2"/>
</dbReference>
<keyword evidence="7" id="KW-0663">Pyridoxal phosphate</keyword>
<comment type="pathway">
    <text evidence="2">Cofactor biosynthesis; thiamine diphosphate biosynthesis.</text>
</comment>
<keyword evidence="6" id="KW-0479">Metal-binding</keyword>
<evidence type="ECO:0000256" key="5">
    <source>
        <dbReference type="ARBA" id="ARBA00022679"/>
    </source>
</evidence>
<dbReference type="EMBL" id="BMIG01000018">
    <property type="protein sequence ID" value="GGB12186.1"/>
    <property type="molecule type" value="Genomic_DNA"/>
</dbReference>
<evidence type="ECO:0000256" key="12">
    <source>
        <dbReference type="SAM" id="Phobius"/>
    </source>
</evidence>
<dbReference type="SUPFAM" id="SSF53850">
    <property type="entry name" value="Periplasmic binding protein-like II"/>
    <property type="match status" value="1"/>
</dbReference>
<evidence type="ECO:0000256" key="2">
    <source>
        <dbReference type="ARBA" id="ARBA00004948"/>
    </source>
</evidence>
<keyword evidence="5" id="KW-0808">Transferase</keyword>
<comment type="similarity">
    <text evidence="3">Belongs to the NMT1/THI5 family.</text>
</comment>